<feature type="compositionally biased region" description="Polar residues" evidence="2">
    <location>
        <begin position="555"/>
        <end position="577"/>
    </location>
</feature>
<evidence type="ECO:0000259" key="3">
    <source>
        <dbReference type="Pfam" id="PF24554"/>
    </source>
</evidence>
<keyword evidence="1" id="KW-0175">Coiled coil</keyword>
<dbReference type="Proteomes" id="UP000799429">
    <property type="component" value="Unassembled WGS sequence"/>
</dbReference>
<feature type="non-terminal residue" evidence="4">
    <location>
        <position position="1"/>
    </location>
</feature>
<feature type="compositionally biased region" description="Polar residues" evidence="2">
    <location>
        <begin position="44"/>
        <end position="54"/>
    </location>
</feature>
<proteinExistence type="predicted"/>
<feature type="compositionally biased region" description="Basic and acidic residues" evidence="2">
    <location>
        <begin position="578"/>
        <end position="589"/>
    </location>
</feature>
<feature type="domain" description="DUF7603" evidence="3">
    <location>
        <begin position="763"/>
        <end position="871"/>
    </location>
</feature>
<evidence type="ECO:0000256" key="1">
    <source>
        <dbReference type="SAM" id="Coils"/>
    </source>
</evidence>
<feature type="region of interest" description="Disordered" evidence="2">
    <location>
        <begin position="339"/>
        <end position="372"/>
    </location>
</feature>
<feature type="non-terminal residue" evidence="4">
    <location>
        <position position="1017"/>
    </location>
</feature>
<sequence length="1017" mass="114365">KQPSLANIAVQSFAAFRAQTSSLPAPSPVRRKPLPLNASPVATRFSSAEVSPTPKTDDRSSVKRSYSIDSPPLPGQARVVTVLSPPLSGTEQVFVPRDLDRHPHGSTPLVDKTIIQTPSIRPLPIRTQSDNSQKEVGRLQRPKHDRAASSYHTAKGSISDDSEKAHSRSHTMDSHDSMTKAPHLTLELDGVTETFIEEGQYSPDSQQASKPKSPSRFTSFFGWKSSSQQSAAGTESPTTTFSEKSSSPGPSPMFSRSQGDGMGSRSGPAALDIPKANAMAQTSYFNVPGTPLLSNSPAMNAHVEALEEELRQVSQEYASSIRREMDLEDQIERYKSDYPQLGSTQEGGKRTSDYYSDSGMGSTRGFPLNDSDTKMDELERIRRDLQREKGQLKVQLANTVQKELRHRRDLEAQIQTLEEQMQERDKQMKDTVGGGDRVRELEATLDDLRRRLQEERQYKESFEDLLSALRQELEQHRNERDNLRDEVVPQLRARVEGLESEAAEVQSLTYDNTRMQQEIQSLRNEYQNLQAAKRFNSIAEEDDLPSPISPRVGLSRSNSLARHSVSNLKRGSLSRSSSVKEKPEGKELHLDRLKEVEDQRDALHRALKSLLERQEFQAKEHAKRIRLLEMERDRALTLTPRRTAFSKEVKHLKSEINHLRKRADEALEQKWQCEKGLGGLKMDLDRAQQETSSLRDLLQERDIFIPERKGSGAGLPEDKLSISVSLDKAYKELQTTHALSLARIRDIEDEDTLGSSNASAERTMELLRKSISDAEAERDVAVKETELYRQQARALQRSEVEHLGKEQSLAAELVASATRMDQLSTQVELQLEANKALKKRLAEAIGRGEKEQQASAARIVELQSKLKGLEDKVMAAQQHSEEMVNAHEEEITQLKETHNTQLQRVKSGLLSPAKYSPTMPLSPLFAARSPRLDKTTSGPGISMAEATKTEFLETRVEELEKALAEADREMEEVVGRMNMAQIEVAELQSDRDEAMRQTRRLKNQIQEEREKVKALMA</sequence>
<protein>
    <recommendedName>
        <fullName evidence="3">DUF7603 domain-containing protein</fullName>
    </recommendedName>
</protein>
<name>A0A9P4SH56_9PEZI</name>
<feature type="compositionally biased region" description="Basic and acidic residues" evidence="2">
    <location>
        <begin position="161"/>
        <end position="178"/>
    </location>
</feature>
<keyword evidence="5" id="KW-1185">Reference proteome</keyword>
<dbReference type="Pfam" id="PF24554">
    <property type="entry name" value="DUF7603"/>
    <property type="match status" value="1"/>
</dbReference>
<feature type="region of interest" description="Disordered" evidence="2">
    <location>
        <begin position="541"/>
        <end position="589"/>
    </location>
</feature>
<evidence type="ECO:0000256" key="2">
    <source>
        <dbReference type="SAM" id="MobiDB-lite"/>
    </source>
</evidence>
<feature type="coiled-coil region" evidence="1">
    <location>
        <begin position="949"/>
        <end position="1015"/>
    </location>
</feature>
<comment type="caution">
    <text evidence="4">The sequence shown here is derived from an EMBL/GenBank/DDBJ whole genome shotgun (WGS) entry which is preliminary data.</text>
</comment>
<dbReference type="PANTHER" id="PTHR43941">
    <property type="entry name" value="STRUCTURAL MAINTENANCE OF CHROMOSOMES PROTEIN 2"/>
    <property type="match status" value="1"/>
</dbReference>
<dbReference type="InterPro" id="IPR056023">
    <property type="entry name" value="DUF7603"/>
</dbReference>
<gene>
    <name evidence="4" type="ORF">M501DRAFT_916343</name>
</gene>
<feature type="region of interest" description="Disordered" evidence="2">
    <location>
        <begin position="93"/>
        <end position="271"/>
    </location>
</feature>
<accession>A0A9P4SH56</accession>
<dbReference type="OrthoDB" id="5395440at2759"/>
<evidence type="ECO:0000313" key="4">
    <source>
        <dbReference type="EMBL" id="KAF2842417.1"/>
    </source>
</evidence>
<feature type="region of interest" description="Disordered" evidence="2">
    <location>
        <begin position="21"/>
        <end position="77"/>
    </location>
</feature>
<organism evidence="4 5">
    <name type="scientific">Patellaria atrata CBS 101060</name>
    <dbReference type="NCBI Taxonomy" id="1346257"/>
    <lineage>
        <taxon>Eukaryota</taxon>
        <taxon>Fungi</taxon>
        <taxon>Dikarya</taxon>
        <taxon>Ascomycota</taxon>
        <taxon>Pezizomycotina</taxon>
        <taxon>Dothideomycetes</taxon>
        <taxon>Dothideomycetes incertae sedis</taxon>
        <taxon>Patellariales</taxon>
        <taxon>Patellariaceae</taxon>
        <taxon>Patellaria</taxon>
    </lineage>
</organism>
<feature type="coiled-coil region" evidence="1">
    <location>
        <begin position="820"/>
        <end position="904"/>
    </location>
</feature>
<feature type="coiled-coil region" evidence="1">
    <location>
        <begin position="757"/>
        <end position="784"/>
    </location>
</feature>
<feature type="compositionally biased region" description="Polar residues" evidence="2">
    <location>
        <begin position="202"/>
        <end position="258"/>
    </location>
</feature>
<dbReference type="EMBL" id="MU006090">
    <property type="protein sequence ID" value="KAF2842417.1"/>
    <property type="molecule type" value="Genomic_DNA"/>
</dbReference>
<reference evidence="4" key="1">
    <citation type="journal article" date="2020" name="Stud. Mycol.">
        <title>101 Dothideomycetes genomes: a test case for predicting lifestyles and emergence of pathogens.</title>
        <authorList>
            <person name="Haridas S."/>
            <person name="Albert R."/>
            <person name="Binder M."/>
            <person name="Bloem J."/>
            <person name="Labutti K."/>
            <person name="Salamov A."/>
            <person name="Andreopoulos B."/>
            <person name="Baker S."/>
            <person name="Barry K."/>
            <person name="Bills G."/>
            <person name="Bluhm B."/>
            <person name="Cannon C."/>
            <person name="Castanera R."/>
            <person name="Culley D."/>
            <person name="Daum C."/>
            <person name="Ezra D."/>
            <person name="Gonzalez J."/>
            <person name="Henrissat B."/>
            <person name="Kuo A."/>
            <person name="Liang C."/>
            <person name="Lipzen A."/>
            <person name="Lutzoni F."/>
            <person name="Magnuson J."/>
            <person name="Mondo S."/>
            <person name="Nolan M."/>
            <person name="Ohm R."/>
            <person name="Pangilinan J."/>
            <person name="Park H.-J."/>
            <person name="Ramirez L."/>
            <person name="Alfaro M."/>
            <person name="Sun H."/>
            <person name="Tritt A."/>
            <person name="Yoshinaga Y."/>
            <person name="Zwiers L.-H."/>
            <person name="Turgeon B."/>
            <person name="Goodwin S."/>
            <person name="Spatafora J."/>
            <person name="Crous P."/>
            <person name="Grigoriev I."/>
        </authorList>
    </citation>
    <scope>NUCLEOTIDE SEQUENCE</scope>
    <source>
        <strain evidence="4">CBS 101060</strain>
    </source>
</reference>
<evidence type="ECO:0000313" key="5">
    <source>
        <dbReference type="Proteomes" id="UP000799429"/>
    </source>
</evidence>
<dbReference type="AlphaFoldDB" id="A0A9P4SH56"/>